<gene>
    <name evidence="2" type="ORF">C8N44_12260</name>
</gene>
<organism evidence="2 3">
    <name type="scientific">Allosediminivita pacifica</name>
    <dbReference type="NCBI Taxonomy" id="1267769"/>
    <lineage>
        <taxon>Bacteria</taxon>
        <taxon>Pseudomonadati</taxon>
        <taxon>Pseudomonadota</taxon>
        <taxon>Alphaproteobacteria</taxon>
        <taxon>Rhodobacterales</taxon>
        <taxon>Paracoccaceae</taxon>
        <taxon>Allosediminivita</taxon>
    </lineage>
</organism>
<feature type="chain" id="PRO_5015425228" evidence="1">
    <location>
        <begin position="21"/>
        <end position="241"/>
    </location>
</feature>
<evidence type="ECO:0000256" key="1">
    <source>
        <dbReference type="SAM" id="SignalP"/>
    </source>
</evidence>
<reference evidence="2 3" key="1">
    <citation type="submission" date="2018-04" db="EMBL/GenBank/DDBJ databases">
        <title>Genomic Encyclopedia of Archaeal and Bacterial Type Strains, Phase II (KMG-II): from individual species to whole genera.</title>
        <authorList>
            <person name="Goeker M."/>
        </authorList>
    </citation>
    <scope>NUCLEOTIDE SEQUENCE [LARGE SCALE GENOMIC DNA]</scope>
    <source>
        <strain evidence="2 3">DSM 29329</strain>
    </source>
</reference>
<dbReference type="OrthoDB" id="495539at2"/>
<evidence type="ECO:0000313" key="3">
    <source>
        <dbReference type="Proteomes" id="UP000244069"/>
    </source>
</evidence>
<keyword evidence="1" id="KW-0732">Signal</keyword>
<dbReference type="RefSeq" id="WP_107977854.1">
    <property type="nucleotide sequence ID" value="NZ_BMEZ01000022.1"/>
</dbReference>
<accession>A0A2T6ANL8</accession>
<keyword evidence="3" id="KW-1185">Reference proteome</keyword>
<dbReference type="Proteomes" id="UP000244069">
    <property type="component" value="Unassembled WGS sequence"/>
</dbReference>
<name>A0A2T6ANL8_9RHOB</name>
<sequence>MNRFVPDLCGLSALVLGALAQPIAAQQGAADRPMPDPNNIPALIDWAFDVNGCTLTESQLFQLIESHHDLWTANITIVNFTESPDFSREFEATRDAEGAVIFTRTSGGACGGPAPAPTGTADLSAAARWLIDEAVAYECQGNPGRMDPQAVFRPDIDGDGREDLVLDHQGITCNGALPLSCGAQVCETRFYLRRGQLLQEALVLQASVNEVSGATTPTITMRRHGGGTERIRWSGNGFSSQ</sequence>
<dbReference type="AlphaFoldDB" id="A0A2T6ANL8"/>
<protein>
    <submittedName>
        <fullName evidence="2">Uncharacterized protein</fullName>
    </submittedName>
</protein>
<feature type="signal peptide" evidence="1">
    <location>
        <begin position="1"/>
        <end position="20"/>
    </location>
</feature>
<evidence type="ECO:0000313" key="2">
    <source>
        <dbReference type="EMBL" id="PTX45405.1"/>
    </source>
</evidence>
<proteinExistence type="predicted"/>
<dbReference type="EMBL" id="QBKN01000022">
    <property type="protein sequence ID" value="PTX45405.1"/>
    <property type="molecule type" value="Genomic_DNA"/>
</dbReference>
<comment type="caution">
    <text evidence="2">The sequence shown here is derived from an EMBL/GenBank/DDBJ whole genome shotgun (WGS) entry which is preliminary data.</text>
</comment>